<protein>
    <submittedName>
        <fullName evidence="1">Uncharacterized protein</fullName>
    </submittedName>
</protein>
<evidence type="ECO:0000313" key="1">
    <source>
        <dbReference type="EMBL" id="VAW47297.1"/>
    </source>
</evidence>
<gene>
    <name evidence="1" type="ORF">MNBD_GAMMA02-1305</name>
</gene>
<organism evidence="1">
    <name type="scientific">hydrothermal vent metagenome</name>
    <dbReference type="NCBI Taxonomy" id="652676"/>
    <lineage>
        <taxon>unclassified sequences</taxon>
        <taxon>metagenomes</taxon>
        <taxon>ecological metagenomes</taxon>
    </lineage>
</organism>
<accession>A0A3B0W9C4</accession>
<proteinExistence type="predicted"/>
<dbReference type="EMBL" id="UOFA01000334">
    <property type="protein sequence ID" value="VAW47297.1"/>
    <property type="molecule type" value="Genomic_DNA"/>
</dbReference>
<dbReference type="AlphaFoldDB" id="A0A3B0W9C4"/>
<sequence>MNNQNLFSQSYDEIIKNILGGGTKNFQMLGNPQSFNWPVAPVGQLSPAAYQLMSASPAYSAVGEFGGVGESTLFSNYKEIFNHVGFKTSPQQAEQIQKLSDKATIAQNNVTNAGTNMNTAYNTAKQNGGAIFTAEYPTMQSWLEGPGSTYVKEKATYIKQADEIFNQIQALNEANQPKTLQEAMKLIKLPTGEPSGGNPPRGWTVVKDQSGVLRWQPSFNIATDSQDWRQQLTNGTIGEKTISLSASKSDDSINKSWAGASTSVSTFFWSAYASGSWSNTDISESDDSVEATVTLKSATNVSVSPGDWYDGGFMKQLATAGSSGTGYQILDPYTADGSQGLFGKSGLCSTMVTGLVVVYKPSFSVTMKSSTYKKHEQSIEAAAGFRIGPFSFGGSGGHYSQNVSTTGNTTTLTGGSTSDDPVILGVTVGFPGTGKP</sequence>
<reference evidence="1" key="1">
    <citation type="submission" date="2018-06" db="EMBL/GenBank/DDBJ databases">
        <authorList>
            <person name="Zhirakovskaya E."/>
        </authorList>
    </citation>
    <scope>NUCLEOTIDE SEQUENCE</scope>
</reference>
<name>A0A3B0W9C4_9ZZZZ</name>